<dbReference type="SUPFAM" id="SSF52374">
    <property type="entry name" value="Nucleotidylyl transferase"/>
    <property type="match status" value="1"/>
</dbReference>
<keyword evidence="4 10" id="KW-0547">Nucleotide-binding</keyword>
<keyword evidence="6 10" id="KW-0648">Protein biosynthesis</keyword>
<evidence type="ECO:0000256" key="9">
    <source>
        <dbReference type="NCBIfam" id="TIGR00233"/>
    </source>
</evidence>
<dbReference type="InterPro" id="IPR050203">
    <property type="entry name" value="Trp-tRNA_synthetase"/>
</dbReference>
<dbReference type="AlphaFoldDB" id="A0A1F4UQW5"/>
<dbReference type="Pfam" id="PF00579">
    <property type="entry name" value="tRNA-synt_1b"/>
    <property type="match status" value="1"/>
</dbReference>
<evidence type="ECO:0000256" key="7">
    <source>
        <dbReference type="ARBA" id="ARBA00023146"/>
    </source>
</evidence>
<dbReference type="STRING" id="1802617.A2886_01705"/>
<dbReference type="PANTHER" id="PTHR43766:SF1">
    <property type="entry name" value="TRYPTOPHAN--TRNA LIGASE, MITOCHONDRIAL"/>
    <property type="match status" value="1"/>
</dbReference>
<organism evidence="11 12">
    <name type="scientific">candidate division WWE3 bacterium RIFCSPHIGHO2_01_FULL_42_13</name>
    <dbReference type="NCBI Taxonomy" id="1802617"/>
    <lineage>
        <taxon>Bacteria</taxon>
        <taxon>Katanobacteria</taxon>
    </lineage>
</organism>
<dbReference type="PANTHER" id="PTHR43766">
    <property type="entry name" value="TRYPTOPHAN--TRNA LIGASE, MITOCHONDRIAL"/>
    <property type="match status" value="1"/>
</dbReference>
<evidence type="ECO:0000256" key="6">
    <source>
        <dbReference type="ARBA" id="ARBA00022917"/>
    </source>
</evidence>
<comment type="catalytic activity">
    <reaction evidence="8">
        <text>tRNA(Trp) + L-tryptophan + ATP = L-tryptophyl-tRNA(Trp) + AMP + diphosphate + H(+)</text>
        <dbReference type="Rhea" id="RHEA:24080"/>
        <dbReference type="Rhea" id="RHEA-COMP:9671"/>
        <dbReference type="Rhea" id="RHEA-COMP:9705"/>
        <dbReference type="ChEBI" id="CHEBI:15378"/>
        <dbReference type="ChEBI" id="CHEBI:30616"/>
        <dbReference type="ChEBI" id="CHEBI:33019"/>
        <dbReference type="ChEBI" id="CHEBI:57912"/>
        <dbReference type="ChEBI" id="CHEBI:78442"/>
        <dbReference type="ChEBI" id="CHEBI:78535"/>
        <dbReference type="ChEBI" id="CHEBI:456215"/>
        <dbReference type="EC" id="6.1.1.2"/>
    </reaction>
</comment>
<dbReference type="EC" id="6.1.1.2" evidence="2 9"/>
<keyword evidence="5 10" id="KW-0067">ATP-binding</keyword>
<proteinExistence type="inferred from homology"/>
<gene>
    <name evidence="11" type="ORF">A2886_01705</name>
</gene>
<evidence type="ECO:0000256" key="3">
    <source>
        <dbReference type="ARBA" id="ARBA00022598"/>
    </source>
</evidence>
<dbReference type="InterPro" id="IPR014729">
    <property type="entry name" value="Rossmann-like_a/b/a_fold"/>
</dbReference>
<protein>
    <recommendedName>
        <fullName evidence="2 9">Tryptophan--tRNA ligase</fullName>
        <ecNumber evidence="2 9">6.1.1.2</ecNumber>
    </recommendedName>
</protein>
<keyword evidence="3 10" id="KW-0436">Ligase</keyword>
<dbReference type="GO" id="GO:0005524">
    <property type="term" value="F:ATP binding"/>
    <property type="evidence" value="ECO:0007669"/>
    <property type="project" value="UniProtKB-KW"/>
</dbReference>
<dbReference type="InterPro" id="IPR002306">
    <property type="entry name" value="Trp-tRNA-ligase"/>
</dbReference>
<dbReference type="GO" id="GO:0005829">
    <property type="term" value="C:cytosol"/>
    <property type="evidence" value="ECO:0007669"/>
    <property type="project" value="TreeGrafter"/>
</dbReference>
<dbReference type="InterPro" id="IPR001412">
    <property type="entry name" value="aa-tRNA-synth_I_CS"/>
</dbReference>
<accession>A0A1F4UQW5</accession>
<dbReference type="Gene3D" id="3.40.50.620">
    <property type="entry name" value="HUPs"/>
    <property type="match status" value="1"/>
</dbReference>
<dbReference type="Gene3D" id="1.10.240.10">
    <property type="entry name" value="Tyrosyl-Transfer RNA Synthetase"/>
    <property type="match status" value="1"/>
</dbReference>
<sequence>MSKRILTGDTPTGKLHIGHYVGTLANRVKLQNEYETFIILADLHAFTTKVDKPDEIAESTLQVAMDNLAAGLDPAKATIFVESGIPEIYELAAIFSMLVSHNRILRNPTIKDEIVSKGLGDQFSMGLLNYPLFQVADILGVKGTLVPVGVDQLPHLELTNEVVRRFNSMYGNVFDEIEGLVGEVPKLVGTDGSPKMGKSLGNCIYLSDDEETVREKIMGMYTDPNRIHPTDPGKVEGNPVFIYHDAFNPNKEEVADLKARYEKGTVGDVEVKQKLFVAMNGFLTPIRERRKEYEKNPDLVKKILSEGTQKAREVVQGVLVEVKQAMKLTF</sequence>
<dbReference type="FunFam" id="1.10.240.10:FF:000005">
    <property type="entry name" value="Tryptophan--tRNA ligase"/>
    <property type="match status" value="1"/>
</dbReference>
<comment type="caution">
    <text evidence="11">The sequence shown here is derived from an EMBL/GenBank/DDBJ whole genome shotgun (WGS) entry which is preliminary data.</text>
</comment>
<name>A0A1F4UQW5_UNCKA</name>
<dbReference type="InterPro" id="IPR002305">
    <property type="entry name" value="aa-tRNA-synth_Ic"/>
</dbReference>
<dbReference type="PRINTS" id="PR01039">
    <property type="entry name" value="TRNASYNTHTRP"/>
</dbReference>
<evidence type="ECO:0000256" key="1">
    <source>
        <dbReference type="ARBA" id="ARBA00005594"/>
    </source>
</evidence>
<dbReference type="CDD" id="cd00806">
    <property type="entry name" value="TrpRS_core"/>
    <property type="match status" value="1"/>
</dbReference>
<comment type="similarity">
    <text evidence="1 10">Belongs to the class-I aminoacyl-tRNA synthetase family.</text>
</comment>
<keyword evidence="7 10" id="KW-0030">Aminoacyl-tRNA synthetase</keyword>
<evidence type="ECO:0000256" key="2">
    <source>
        <dbReference type="ARBA" id="ARBA00013161"/>
    </source>
</evidence>
<evidence type="ECO:0000313" key="11">
    <source>
        <dbReference type="EMBL" id="OGC47306.1"/>
    </source>
</evidence>
<dbReference type="Proteomes" id="UP000176608">
    <property type="component" value="Unassembled WGS sequence"/>
</dbReference>
<evidence type="ECO:0000256" key="10">
    <source>
        <dbReference type="RuleBase" id="RU363036"/>
    </source>
</evidence>
<dbReference type="GO" id="GO:0006436">
    <property type="term" value="P:tryptophanyl-tRNA aminoacylation"/>
    <property type="evidence" value="ECO:0007669"/>
    <property type="project" value="UniProtKB-UniRule"/>
</dbReference>
<dbReference type="EMBL" id="MEVA01000014">
    <property type="protein sequence ID" value="OGC47306.1"/>
    <property type="molecule type" value="Genomic_DNA"/>
</dbReference>
<evidence type="ECO:0000256" key="4">
    <source>
        <dbReference type="ARBA" id="ARBA00022741"/>
    </source>
</evidence>
<dbReference type="NCBIfam" id="TIGR00233">
    <property type="entry name" value="trpS"/>
    <property type="match status" value="1"/>
</dbReference>
<dbReference type="GO" id="GO:0004830">
    <property type="term" value="F:tryptophan-tRNA ligase activity"/>
    <property type="evidence" value="ECO:0007669"/>
    <property type="project" value="UniProtKB-UniRule"/>
</dbReference>
<reference evidence="11 12" key="1">
    <citation type="journal article" date="2016" name="Nat. Commun.">
        <title>Thousands of microbial genomes shed light on interconnected biogeochemical processes in an aquifer system.</title>
        <authorList>
            <person name="Anantharaman K."/>
            <person name="Brown C.T."/>
            <person name="Hug L.A."/>
            <person name="Sharon I."/>
            <person name="Castelle C.J."/>
            <person name="Probst A.J."/>
            <person name="Thomas B.C."/>
            <person name="Singh A."/>
            <person name="Wilkins M.J."/>
            <person name="Karaoz U."/>
            <person name="Brodie E.L."/>
            <person name="Williams K.H."/>
            <person name="Hubbard S.S."/>
            <person name="Banfield J.F."/>
        </authorList>
    </citation>
    <scope>NUCLEOTIDE SEQUENCE [LARGE SCALE GENOMIC DNA]</scope>
</reference>
<evidence type="ECO:0000256" key="5">
    <source>
        <dbReference type="ARBA" id="ARBA00022840"/>
    </source>
</evidence>
<evidence type="ECO:0000256" key="8">
    <source>
        <dbReference type="ARBA" id="ARBA00049929"/>
    </source>
</evidence>
<dbReference type="PROSITE" id="PS00178">
    <property type="entry name" value="AA_TRNA_LIGASE_I"/>
    <property type="match status" value="1"/>
</dbReference>
<evidence type="ECO:0000313" key="12">
    <source>
        <dbReference type="Proteomes" id="UP000176608"/>
    </source>
</evidence>